<reference evidence="3" key="1">
    <citation type="submission" date="2025-08" db="UniProtKB">
        <authorList>
            <consortium name="RefSeq"/>
        </authorList>
    </citation>
    <scope>IDENTIFICATION</scope>
    <source>
        <tissue evidence="3">Leaves</tissue>
    </source>
</reference>
<dbReference type="CDD" id="cd01650">
    <property type="entry name" value="RT_nLTR_like"/>
    <property type="match status" value="1"/>
</dbReference>
<dbReference type="InterPro" id="IPR026960">
    <property type="entry name" value="RVT-Znf"/>
</dbReference>
<dbReference type="GeneID" id="113737669"/>
<dbReference type="Gene3D" id="3.60.10.10">
    <property type="entry name" value="Endonuclease/exonuclease/phosphatase"/>
    <property type="match status" value="1"/>
</dbReference>
<dbReference type="PROSITE" id="PS50878">
    <property type="entry name" value="RT_POL"/>
    <property type="match status" value="1"/>
</dbReference>
<gene>
    <name evidence="3" type="primary">LOC113737669</name>
</gene>
<dbReference type="PANTHER" id="PTHR46890">
    <property type="entry name" value="NON-LTR RETROLELEMENT REVERSE TRANSCRIPTASE-LIKE PROTEIN-RELATED"/>
    <property type="match status" value="1"/>
</dbReference>
<sequence>MGVSKPPNLRRLKNLIRLHKVQLVAICEPKLDVTNIESIRLNLSFDAAVVNLSADVWVLYNFPLVCSIAGNSQQHISLNVHHPWLPRSLRFSFVHARCTLEERRGLWQALLVDKPRDQPWCICGDFNVIISPSEKKGDRPFRVSERLELLTFMEEAEVFYVVSREAEASVLRAEARVETEASENAQIELHRSQAQLNRALSVEEEFWKQKARVKWLRHGDCNSKFFHATLRQRRMQGQIHRIKDETGIWVKTDEDISREAIRYFSDLFSAPAESSSDLLHVIPANVTAEENMSLEADPSFDEVKRTIFAMDGDSAASPDGFMGKLFTFAWEVIGQDVYNAVLSFFCRAELPHFITSTSIVLLPKGPNPQDFLMFRPINLCNFFNKVLSKILADRLANILPRIVSPQHTGFVKGRNISENYFLAQEIMSGMRRSYRGGNVALKLDMSKAYDHVSWVFLMNVMRQFGFGERFLDMVWRLISNAWFSVIINEASYGFFKSGRGLRQGDPISPALFVIGAELLSQALNNLVLHCGYRGFKVPRGCPQVTYLAFADDVLIFANGFARALQDIVRVLELYQQSSGQLVNRQKNGYIVHLSASIARRRVIEHLTGFSRQQAPIRYLGFPLYLGQSKAYYYGEVSQAIIGRILSWKSKFLSQGGKIILIKHVLSSIPLHLLSAAVMPTSVFRVIKKWKFRTGTSLWARFLRAKYYGACHPCQVELKVGVSATWKRIINVSREAELSMRWLVNAGTCDFWYDNWLGNGALFLKAPVQGDLSFRDFIVDGKWNSVGLAEYLPRDITTMILQHSTPEGERPDEVVWVSTTSGSFSLSSAFREVRQARNPSWIFSHIWLPQLPVKVSLFMLRLLMRRLPLDDILGKFGFQLPSKCFCSSMAAAAGESIEHIFSTGQLAVEIWGVFGSSCGICLPAVSLRERLVAWWLSPHSDAQRRHVVSILPSFICWHIWKARNKAIFEGVELTRGEICHGILRDIFATVEIKFRHGIVAQTFDQFCERLS</sequence>
<protein>
    <recommendedName>
        <fullName evidence="1">Reverse transcriptase domain-containing protein</fullName>
    </recommendedName>
</protein>
<evidence type="ECO:0000259" key="1">
    <source>
        <dbReference type="PROSITE" id="PS50878"/>
    </source>
</evidence>
<accession>A0ABM4X7L3</accession>
<dbReference type="InterPro" id="IPR036691">
    <property type="entry name" value="Endo/exonu/phosph_ase_sf"/>
</dbReference>
<keyword evidence="2" id="KW-1185">Reference proteome</keyword>
<dbReference type="RefSeq" id="XP_071940013.1">
    <property type="nucleotide sequence ID" value="XM_072083912.1"/>
</dbReference>
<dbReference type="Pfam" id="PF13966">
    <property type="entry name" value="zf-RVT"/>
    <property type="match status" value="1"/>
</dbReference>
<proteinExistence type="predicted"/>
<evidence type="ECO:0000313" key="2">
    <source>
        <dbReference type="Proteomes" id="UP001652660"/>
    </source>
</evidence>
<dbReference type="InterPro" id="IPR043502">
    <property type="entry name" value="DNA/RNA_pol_sf"/>
</dbReference>
<dbReference type="PANTHER" id="PTHR46890:SF48">
    <property type="entry name" value="RNA-DIRECTED DNA POLYMERASE"/>
    <property type="match status" value="1"/>
</dbReference>
<dbReference type="Pfam" id="PF00078">
    <property type="entry name" value="RVT_1"/>
    <property type="match status" value="1"/>
</dbReference>
<dbReference type="InterPro" id="IPR000477">
    <property type="entry name" value="RT_dom"/>
</dbReference>
<dbReference type="Proteomes" id="UP001652660">
    <property type="component" value="Chromosome 3e"/>
</dbReference>
<feature type="domain" description="Reverse transcriptase" evidence="1">
    <location>
        <begin position="343"/>
        <end position="623"/>
    </location>
</feature>
<dbReference type="InterPro" id="IPR052343">
    <property type="entry name" value="Retrotransposon-Effector_Assoc"/>
</dbReference>
<name>A0ABM4X7L3_COFAR</name>
<organism evidence="2 3">
    <name type="scientific">Coffea arabica</name>
    <name type="common">Arabian coffee</name>
    <dbReference type="NCBI Taxonomy" id="13443"/>
    <lineage>
        <taxon>Eukaryota</taxon>
        <taxon>Viridiplantae</taxon>
        <taxon>Streptophyta</taxon>
        <taxon>Embryophyta</taxon>
        <taxon>Tracheophyta</taxon>
        <taxon>Spermatophyta</taxon>
        <taxon>Magnoliopsida</taxon>
        <taxon>eudicotyledons</taxon>
        <taxon>Gunneridae</taxon>
        <taxon>Pentapetalae</taxon>
        <taxon>asterids</taxon>
        <taxon>lamiids</taxon>
        <taxon>Gentianales</taxon>
        <taxon>Rubiaceae</taxon>
        <taxon>Ixoroideae</taxon>
        <taxon>Gardenieae complex</taxon>
        <taxon>Bertiereae - Coffeeae clade</taxon>
        <taxon>Coffeeae</taxon>
        <taxon>Coffea</taxon>
    </lineage>
</organism>
<dbReference type="SUPFAM" id="SSF56219">
    <property type="entry name" value="DNase I-like"/>
    <property type="match status" value="1"/>
</dbReference>
<dbReference type="SUPFAM" id="SSF56672">
    <property type="entry name" value="DNA/RNA polymerases"/>
    <property type="match status" value="1"/>
</dbReference>
<evidence type="ECO:0000313" key="3">
    <source>
        <dbReference type="RefSeq" id="XP_071940013.1"/>
    </source>
</evidence>